<organism evidence="3 4">
    <name type="scientific">Phanerochaete sordida</name>
    <dbReference type="NCBI Taxonomy" id="48140"/>
    <lineage>
        <taxon>Eukaryota</taxon>
        <taxon>Fungi</taxon>
        <taxon>Dikarya</taxon>
        <taxon>Basidiomycota</taxon>
        <taxon>Agaricomycotina</taxon>
        <taxon>Agaricomycetes</taxon>
        <taxon>Polyporales</taxon>
        <taxon>Phanerochaetaceae</taxon>
        <taxon>Phanerochaete</taxon>
    </lineage>
</organism>
<dbReference type="Gene3D" id="1.10.510.10">
    <property type="entry name" value="Transferase(Phosphotransferase) domain 1"/>
    <property type="match status" value="1"/>
</dbReference>
<dbReference type="GO" id="GO:0004672">
    <property type="term" value="F:protein kinase activity"/>
    <property type="evidence" value="ECO:0007669"/>
    <property type="project" value="InterPro"/>
</dbReference>
<name>A0A9P3GGE5_9APHY</name>
<sequence>MGSRATRCTPPTHSFESMLDLMGGMPSAASSEFVASNRSRNAVAEDAGWSVPQLPLKRFCDTLLPKKLLKAWRTKDLVPLVLKQLTKQGDYLDRTKRWNAFPQDPATLRNKDFAFRGLLDIAHAIDKAFKTVCDIDAQGNVATASLMMGPPGRFPVHNDRATETKPGCIFVNDAGDGGQRYWSSVVSCGELRCKDDLTALNDNIHQTMWNLHHLMRKDPRRRFAHSFTIENRTMRLWFCNRSTYAVSDAFDFCSEPRYIIHYFLSLMYASEAQLGWDTTMVPVAVDGYLQYDITVNESLYPGTGESRVYRTSELLSDGSTFSVRGRATRVWRARLLEYGQPVGEDVAIRDSWVDADKPREATVINNILADVPPDTPGGEDHDTEHSRNDLREYLLTVLVSGDVVVDGLLDRTQPVPYTPASFNIRQKDTSERAQSRRTKDKAALQEELKNHHEEVDDMMPIPPHYSEQYHVKAHHRIVYKEVCVPLHEVKTLDNALWTIHGAVHALKIIHSAGWVHRDISGGNILLSDNGVKLADFEYAKKFDSEVHGGTHEIKTGTATYMSIEVSAGKYLFRFGHATPKEETSTTTENVVDQCDRRDKPMAPMALSVDIDLPVDHHTPAMWRYNPLNDMESLWWASAYFVFDKDVTFVPRDPQYPLPDSLVEAEDVRRVRLLDQHAFSDRIFHRIDLGQRMCMVVASGSLAGDIPTLHPYLRARIAPELEEMRQALIACYREAEKDVEKIGRSVAQPLYRAFYTHLYRATGAANHPLFSIQIRALATTIADEEIVAPERAWGEKPAQPATLAEEEAEPAKAAYAANEGDDEECDRGDNNEGRRKRAKLF</sequence>
<evidence type="ECO:0000313" key="4">
    <source>
        <dbReference type="Proteomes" id="UP000703269"/>
    </source>
</evidence>
<feature type="domain" description="Protein kinase" evidence="2">
    <location>
        <begin position="309"/>
        <end position="769"/>
    </location>
</feature>
<dbReference type="InterPro" id="IPR011009">
    <property type="entry name" value="Kinase-like_dom_sf"/>
</dbReference>
<evidence type="ECO:0000259" key="2">
    <source>
        <dbReference type="PROSITE" id="PS50011"/>
    </source>
</evidence>
<proteinExistence type="predicted"/>
<reference evidence="3 4" key="1">
    <citation type="submission" date="2021-08" db="EMBL/GenBank/DDBJ databases">
        <title>Draft Genome Sequence of Phanerochaete sordida strain YK-624.</title>
        <authorList>
            <person name="Mori T."/>
            <person name="Dohra H."/>
            <person name="Suzuki T."/>
            <person name="Kawagishi H."/>
            <person name="Hirai H."/>
        </authorList>
    </citation>
    <scope>NUCLEOTIDE SEQUENCE [LARGE SCALE GENOMIC DNA]</scope>
    <source>
        <strain evidence="3 4">YK-624</strain>
    </source>
</reference>
<dbReference type="InterPro" id="IPR040976">
    <property type="entry name" value="Pkinase_fungal"/>
</dbReference>
<dbReference type="PROSITE" id="PS50011">
    <property type="entry name" value="PROTEIN_KINASE_DOM"/>
    <property type="match status" value="1"/>
</dbReference>
<feature type="region of interest" description="Disordered" evidence="1">
    <location>
        <begin position="790"/>
        <end position="840"/>
    </location>
</feature>
<gene>
    <name evidence="3" type="ORF">PsYK624_106120</name>
</gene>
<dbReference type="InterPro" id="IPR000719">
    <property type="entry name" value="Prot_kinase_dom"/>
</dbReference>
<evidence type="ECO:0000256" key="1">
    <source>
        <dbReference type="SAM" id="MobiDB-lite"/>
    </source>
</evidence>
<dbReference type="AlphaFoldDB" id="A0A9P3GGE5"/>
<accession>A0A9P3GGE5</accession>
<dbReference type="GO" id="GO:0005524">
    <property type="term" value="F:ATP binding"/>
    <property type="evidence" value="ECO:0007669"/>
    <property type="project" value="InterPro"/>
</dbReference>
<dbReference type="EMBL" id="BPQB01000040">
    <property type="protein sequence ID" value="GJE94442.1"/>
    <property type="molecule type" value="Genomic_DNA"/>
</dbReference>
<dbReference type="SUPFAM" id="SSF56112">
    <property type="entry name" value="Protein kinase-like (PK-like)"/>
    <property type="match status" value="1"/>
</dbReference>
<dbReference type="Proteomes" id="UP000703269">
    <property type="component" value="Unassembled WGS sequence"/>
</dbReference>
<dbReference type="PANTHER" id="PTHR38248:SF2">
    <property type="entry name" value="FUNK1 11"/>
    <property type="match status" value="1"/>
</dbReference>
<evidence type="ECO:0000313" key="3">
    <source>
        <dbReference type="EMBL" id="GJE94442.1"/>
    </source>
</evidence>
<dbReference type="OrthoDB" id="3246048at2759"/>
<protein>
    <recommendedName>
        <fullName evidence="2">Protein kinase domain-containing protein</fullName>
    </recommendedName>
</protein>
<comment type="caution">
    <text evidence="3">The sequence shown here is derived from an EMBL/GenBank/DDBJ whole genome shotgun (WGS) entry which is preliminary data.</text>
</comment>
<dbReference type="PANTHER" id="PTHR38248">
    <property type="entry name" value="FUNK1 6"/>
    <property type="match status" value="1"/>
</dbReference>
<keyword evidence="4" id="KW-1185">Reference proteome</keyword>
<dbReference type="Pfam" id="PF17667">
    <property type="entry name" value="Pkinase_fungal"/>
    <property type="match status" value="1"/>
</dbReference>